<dbReference type="EMBL" id="CM044706">
    <property type="protein sequence ID" value="KAI5660386.1"/>
    <property type="molecule type" value="Genomic_DNA"/>
</dbReference>
<organism evidence="1 2">
    <name type="scientific">Catharanthus roseus</name>
    <name type="common">Madagascar periwinkle</name>
    <name type="synonym">Vinca rosea</name>
    <dbReference type="NCBI Taxonomy" id="4058"/>
    <lineage>
        <taxon>Eukaryota</taxon>
        <taxon>Viridiplantae</taxon>
        <taxon>Streptophyta</taxon>
        <taxon>Embryophyta</taxon>
        <taxon>Tracheophyta</taxon>
        <taxon>Spermatophyta</taxon>
        <taxon>Magnoliopsida</taxon>
        <taxon>eudicotyledons</taxon>
        <taxon>Gunneridae</taxon>
        <taxon>Pentapetalae</taxon>
        <taxon>asterids</taxon>
        <taxon>lamiids</taxon>
        <taxon>Gentianales</taxon>
        <taxon>Apocynaceae</taxon>
        <taxon>Rauvolfioideae</taxon>
        <taxon>Vinceae</taxon>
        <taxon>Catharanthinae</taxon>
        <taxon>Catharanthus</taxon>
    </lineage>
</organism>
<gene>
    <name evidence="1" type="ORF">M9H77_29179</name>
</gene>
<sequence length="84" mass="9817">MTKTTVVHRLATNARSGKTEVERPHTLRAFCIRELKLISMYHPHEVRRHKTNKGRWDYRVPSRIGTQHRKLMIEQGSNALAVSK</sequence>
<evidence type="ECO:0000313" key="1">
    <source>
        <dbReference type="EMBL" id="KAI5660386.1"/>
    </source>
</evidence>
<name>A0ACC0AI24_CATRO</name>
<reference evidence="2" key="1">
    <citation type="journal article" date="2023" name="Nat. Plants">
        <title>Single-cell RNA sequencing provides a high-resolution roadmap for understanding the multicellular compartmentation of specialized metabolism.</title>
        <authorList>
            <person name="Sun S."/>
            <person name="Shen X."/>
            <person name="Li Y."/>
            <person name="Li Y."/>
            <person name="Wang S."/>
            <person name="Li R."/>
            <person name="Zhang H."/>
            <person name="Shen G."/>
            <person name="Guo B."/>
            <person name="Wei J."/>
            <person name="Xu J."/>
            <person name="St-Pierre B."/>
            <person name="Chen S."/>
            <person name="Sun C."/>
        </authorList>
    </citation>
    <scope>NUCLEOTIDE SEQUENCE [LARGE SCALE GENOMIC DNA]</scope>
</reference>
<dbReference type="Proteomes" id="UP001060085">
    <property type="component" value="Linkage Group LG06"/>
</dbReference>
<comment type="caution">
    <text evidence="1">The sequence shown here is derived from an EMBL/GenBank/DDBJ whole genome shotgun (WGS) entry which is preliminary data.</text>
</comment>
<keyword evidence="2" id="KW-1185">Reference proteome</keyword>
<proteinExistence type="predicted"/>
<accession>A0ACC0AI24</accession>
<protein>
    <submittedName>
        <fullName evidence="1">Uncharacterized protein</fullName>
    </submittedName>
</protein>
<evidence type="ECO:0000313" key="2">
    <source>
        <dbReference type="Proteomes" id="UP001060085"/>
    </source>
</evidence>